<protein>
    <submittedName>
        <fullName evidence="2">Uncharacterized protein</fullName>
    </submittedName>
</protein>
<keyword evidence="3" id="KW-1185">Reference proteome</keyword>
<sequence length="303" mass="33065">MSEQPHAERQYDLDGDPLDELDQGMEDVAISSNCESDISPPGTSEALSLDDYHEYRRKTLPDSASNHADTFLGVKFSARNEFDALLAASEEDMVTSALLPVDEDALIVLERLTLLLKVKILKATHIALLPAPAITAVPHDSALPSQAAIMRYSKHTSADTLLDFLSRTASAFNFIAPKAKKKRKRKNKSAIPAPITASTNNRDVPDMDVEMEVCEEDSSISYAADKAKKPKRKRKNKSADPTPVAASTNNHAIPSMDVKMKRLVVPIEIEGKRLKALIDPGATASFIHTNAATELKLNIIQPA</sequence>
<feature type="region of interest" description="Disordered" evidence="1">
    <location>
        <begin position="183"/>
        <end position="202"/>
    </location>
</feature>
<feature type="compositionally biased region" description="Basic and acidic residues" evidence="1">
    <location>
        <begin position="1"/>
        <end position="12"/>
    </location>
</feature>
<dbReference type="Gene3D" id="2.40.70.10">
    <property type="entry name" value="Acid Proteases"/>
    <property type="match status" value="1"/>
</dbReference>
<dbReference type="InterPro" id="IPR021109">
    <property type="entry name" value="Peptidase_aspartic_dom_sf"/>
</dbReference>
<feature type="non-terminal residue" evidence="2">
    <location>
        <position position="303"/>
    </location>
</feature>
<gene>
    <name evidence="2" type="ORF">BGZ95_007324</name>
</gene>
<evidence type="ECO:0000256" key="1">
    <source>
        <dbReference type="SAM" id="MobiDB-lite"/>
    </source>
</evidence>
<evidence type="ECO:0000313" key="3">
    <source>
        <dbReference type="Proteomes" id="UP001194580"/>
    </source>
</evidence>
<accession>A0AAD4H0B4</accession>
<dbReference type="AlphaFoldDB" id="A0AAD4H0B4"/>
<reference evidence="2" key="1">
    <citation type="journal article" date="2020" name="Fungal Divers.">
        <title>Resolving the Mortierellaceae phylogeny through synthesis of multi-gene phylogenetics and phylogenomics.</title>
        <authorList>
            <person name="Vandepol N."/>
            <person name="Liber J."/>
            <person name="Desiro A."/>
            <person name="Na H."/>
            <person name="Kennedy M."/>
            <person name="Barry K."/>
            <person name="Grigoriev I.V."/>
            <person name="Miller A.N."/>
            <person name="O'Donnell K."/>
            <person name="Stajich J.E."/>
            <person name="Bonito G."/>
        </authorList>
    </citation>
    <scope>NUCLEOTIDE SEQUENCE</scope>
    <source>
        <strain evidence="2">NRRL 28262</strain>
    </source>
</reference>
<feature type="region of interest" description="Disordered" evidence="1">
    <location>
        <begin position="223"/>
        <end position="253"/>
    </location>
</feature>
<comment type="caution">
    <text evidence="2">The sequence shown here is derived from an EMBL/GenBank/DDBJ whole genome shotgun (WGS) entry which is preliminary data.</text>
</comment>
<dbReference type="Proteomes" id="UP001194580">
    <property type="component" value="Unassembled WGS sequence"/>
</dbReference>
<feature type="region of interest" description="Disordered" evidence="1">
    <location>
        <begin position="1"/>
        <end position="21"/>
    </location>
</feature>
<proteinExistence type="predicted"/>
<name>A0AAD4H0B4_9FUNG</name>
<evidence type="ECO:0000313" key="2">
    <source>
        <dbReference type="EMBL" id="KAG0250049.1"/>
    </source>
</evidence>
<organism evidence="2 3">
    <name type="scientific">Linnemannia exigua</name>
    <dbReference type="NCBI Taxonomy" id="604196"/>
    <lineage>
        <taxon>Eukaryota</taxon>
        <taxon>Fungi</taxon>
        <taxon>Fungi incertae sedis</taxon>
        <taxon>Mucoromycota</taxon>
        <taxon>Mortierellomycotina</taxon>
        <taxon>Mortierellomycetes</taxon>
        <taxon>Mortierellales</taxon>
        <taxon>Mortierellaceae</taxon>
        <taxon>Linnemannia</taxon>
    </lineage>
</organism>
<dbReference type="EMBL" id="JAAAIL010003557">
    <property type="protein sequence ID" value="KAG0250049.1"/>
    <property type="molecule type" value="Genomic_DNA"/>
</dbReference>